<dbReference type="SUPFAM" id="SSF51556">
    <property type="entry name" value="Metallo-dependent hydrolases"/>
    <property type="match status" value="1"/>
</dbReference>
<name>A0A329QZV5_9ACTN</name>
<sequence>MGQFIGRWIDGSGGLPAAGGSRRCLDKPQPDCEPKWLGHYSASTERTHGDRPRHDGIHAMSGGHADIVLTNGRIWTGIHGSPDESPSSIAVKHGTVAAVGDDALAGHWTGVNTRVVDLDGRRAVPGLIDSHIHAVRAGASYLDELDWTEVTSLRDALETLRAAARTRPAGTWIPVLGGWHPSQFRDEPRMPTREELDATCPDHPAFVHPLYGHEDHGVLNSRALAELGWTGQCADPDGGTLGRADDGSPDGRLAGVAAYQHVMRAALQPGPERAAESTTAFFARLAALGLTGVIDAGGLGMTPEKYHALRAIWRRGALPIRVRTNVGATSRGNEPAEVAAWQEMLDPAFGDDLLAVLGIGEVLHFGCHDWEGMVPFEIDDAAHGQLVSILEAAARGRWPVTIHAILDSSISRVLDAMERVAQTVPIGGLRWSICHSECIGSANLRRVKDLGIALALQGRVAQKARVCASRWGEQVMSHAPPLGDIVELGIPFGAGTDATRGASYNPWRSLWWFVTGKSVDDGPRRAERHRLDRATALDAYTRGSAWLSFEEGRRGVLEPGYQADVAVLSDDYFAMAEDDIPALASDLTLVAGRVVHRSAAFESVPLQRHPGRPAPDGELAPGVPAAGSPSGATLATTA</sequence>
<dbReference type="PANTHER" id="PTHR22642:SF21">
    <property type="entry name" value="PERIPLASMIC PROTEIN"/>
    <property type="match status" value="1"/>
</dbReference>
<dbReference type="SUPFAM" id="SSF51338">
    <property type="entry name" value="Composite domain of metallo-dependent hydrolases"/>
    <property type="match status" value="1"/>
</dbReference>
<feature type="domain" description="Amidohydrolase 3" evidence="2">
    <location>
        <begin position="114"/>
        <end position="596"/>
    </location>
</feature>
<reference evidence="3 4" key="1">
    <citation type="submission" date="2018-06" db="EMBL/GenBank/DDBJ databases">
        <title>Phytoactinopolyspora halophila sp. nov., a novel halophilic actinomycete isolated from a saline soil in China.</title>
        <authorList>
            <person name="Tang S.-K."/>
        </authorList>
    </citation>
    <scope>NUCLEOTIDE SEQUENCE [LARGE SCALE GENOMIC DNA]</scope>
    <source>
        <strain evidence="3 4">YIM 96934</strain>
    </source>
</reference>
<dbReference type="PANTHER" id="PTHR22642">
    <property type="entry name" value="IMIDAZOLONEPROPIONASE"/>
    <property type="match status" value="1"/>
</dbReference>
<keyword evidence="4" id="KW-1185">Reference proteome</keyword>
<dbReference type="EMBL" id="QMIG01000003">
    <property type="protein sequence ID" value="RAW17416.1"/>
    <property type="molecule type" value="Genomic_DNA"/>
</dbReference>
<dbReference type="AlphaFoldDB" id="A0A329QZV5"/>
<evidence type="ECO:0000256" key="1">
    <source>
        <dbReference type="SAM" id="MobiDB-lite"/>
    </source>
</evidence>
<dbReference type="CDD" id="cd01300">
    <property type="entry name" value="YtcJ_like"/>
    <property type="match status" value="1"/>
</dbReference>
<dbReference type="Gene3D" id="3.10.310.70">
    <property type="match status" value="1"/>
</dbReference>
<dbReference type="InterPro" id="IPR013108">
    <property type="entry name" value="Amidohydro_3"/>
</dbReference>
<dbReference type="Pfam" id="PF07969">
    <property type="entry name" value="Amidohydro_3"/>
    <property type="match status" value="1"/>
</dbReference>
<protein>
    <submittedName>
        <fullName evidence="3">Amidohydrolase</fullName>
    </submittedName>
</protein>
<feature type="region of interest" description="Disordered" evidence="1">
    <location>
        <begin position="605"/>
        <end position="638"/>
    </location>
</feature>
<evidence type="ECO:0000313" key="3">
    <source>
        <dbReference type="EMBL" id="RAW17416.1"/>
    </source>
</evidence>
<dbReference type="Gene3D" id="2.30.40.10">
    <property type="entry name" value="Urease, subunit C, domain 1"/>
    <property type="match status" value="1"/>
</dbReference>
<dbReference type="GO" id="GO:0016810">
    <property type="term" value="F:hydrolase activity, acting on carbon-nitrogen (but not peptide) bonds"/>
    <property type="evidence" value="ECO:0007669"/>
    <property type="project" value="InterPro"/>
</dbReference>
<evidence type="ECO:0000259" key="2">
    <source>
        <dbReference type="Pfam" id="PF07969"/>
    </source>
</evidence>
<evidence type="ECO:0000313" key="4">
    <source>
        <dbReference type="Proteomes" id="UP000250462"/>
    </source>
</evidence>
<dbReference type="InterPro" id="IPR033932">
    <property type="entry name" value="YtcJ-like"/>
</dbReference>
<proteinExistence type="predicted"/>
<accession>A0A329QZV5</accession>
<keyword evidence="3" id="KW-0378">Hydrolase</keyword>
<comment type="caution">
    <text evidence="3">The sequence shown here is derived from an EMBL/GenBank/DDBJ whole genome shotgun (WGS) entry which is preliminary data.</text>
</comment>
<dbReference type="InterPro" id="IPR011059">
    <property type="entry name" value="Metal-dep_hydrolase_composite"/>
</dbReference>
<dbReference type="InterPro" id="IPR032466">
    <property type="entry name" value="Metal_Hydrolase"/>
</dbReference>
<dbReference type="Gene3D" id="3.20.20.140">
    <property type="entry name" value="Metal-dependent hydrolases"/>
    <property type="match status" value="1"/>
</dbReference>
<dbReference type="Proteomes" id="UP000250462">
    <property type="component" value="Unassembled WGS sequence"/>
</dbReference>
<organism evidence="3 4">
    <name type="scientific">Phytoactinopolyspora halophila</name>
    <dbReference type="NCBI Taxonomy" id="1981511"/>
    <lineage>
        <taxon>Bacteria</taxon>
        <taxon>Bacillati</taxon>
        <taxon>Actinomycetota</taxon>
        <taxon>Actinomycetes</taxon>
        <taxon>Jiangellales</taxon>
        <taxon>Jiangellaceae</taxon>
        <taxon>Phytoactinopolyspora</taxon>
    </lineage>
</organism>
<gene>
    <name evidence="3" type="ORF">DPM12_05185</name>
</gene>